<gene>
    <name evidence="1" type="ORF">AWM79_05635</name>
</gene>
<evidence type="ECO:0000313" key="1">
    <source>
        <dbReference type="EMBL" id="AMB84816.1"/>
    </source>
</evidence>
<dbReference type="EMBL" id="CP014135">
    <property type="protein sequence ID" value="AMB84816.1"/>
    <property type="molecule type" value="Genomic_DNA"/>
</dbReference>
<dbReference type="Proteomes" id="UP000063229">
    <property type="component" value="Chromosome"/>
</dbReference>
<accession>A0A0X1SY96</accession>
<sequence>MNRSERRRYEKEFPKVLKKAGDNCGICRKPLQHNSRTFGGVLSDGRAALAGECCQDQLDVVMGSGVYINQNTDAIRDVLGQMKGNSGGQPVADALEASRRLQSGIGGLEEIVESTKRRAGLSGPVQGISLTDTPWKTDDANWFESHPDRSHRLRPMHPGERETVPSQMKAAIIPDDHRWEILVRQIKKGQRARLAFCRNIQMEIPDVEAVIHAIFDTVANPRSGEIITVEEIAALATRYHLPEGSAPN</sequence>
<organism evidence="1 2">
    <name type="scientific">Pseudomonas agarici</name>
    <dbReference type="NCBI Taxonomy" id="46677"/>
    <lineage>
        <taxon>Bacteria</taxon>
        <taxon>Pseudomonadati</taxon>
        <taxon>Pseudomonadota</taxon>
        <taxon>Gammaproteobacteria</taxon>
        <taxon>Pseudomonadales</taxon>
        <taxon>Pseudomonadaceae</taxon>
        <taxon>Pseudomonas</taxon>
    </lineage>
</organism>
<dbReference type="KEGG" id="pagb:AWM79_05635"/>
<dbReference type="RefSeq" id="WP_060782358.1">
    <property type="nucleotide sequence ID" value="NZ_CP014135.1"/>
</dbReference>
<evidence type="ECO:0000313" key="2">
    <source>
        <dbReference type="Proteomes" id="UP000063229"/>
    </source>
</evidence>
<protein>
    <submittedName>
        <fullName evidence="1">Uncharacterized protein</fullName>
    </submittedName>
</protein>
<keyword evidence="2" id="KW-1185">Reference proteome</keyword>
<name>A0A0X1SY96_PSEAA</name>
<proteinExistence type="predicted"/>
<dbReference type="AlphaFoldDB" id="A0A0X1SY96"/>
<reference evidence="2" key="1">
    <citation type="submission" date="2016-01" db="EMBL/GenBank/DDBJ databases">
        <authorList>
            <person name="Storey N.H."/>
            <person name="Neuman B.W."/>
        </authorList>
    </citation>
    <scope>NUCLEOTIDE SEQUENCE [LARGE SCALE GENOMIC DNA]</scope>
    <source>
        <strain evidence="2">NCPPB 2472</strain>
    </source>
</reference>